<dbReference type="RefSeq" id="WP_338393842.1">
    <property type="nucleotide sequence ID" value="NZ_AP025314.1"/>
</dbReference>
<organism evidence="3 4">
    <name type="scientific">Fulvitalea axinellae</name>
    <dbReference type="NCBI Taxonomy" id="1182444"/>
    <lineage>
        <taxon>Bacteria</taxon>
        <taxon>Pseudomonadati</taxon>
        <taxon>Bacteroidota</taxon>
        <taxon>Cytophagia</taxon>
        <taxon>Cytophagales</taxon>
        <taxon>Persicobacteraceae</taxon>
        <taxon>Fulvitalea</taxon>
    </lineage>
</organism>
<gene>
    <name evidence="3" type="ORF">FUAX_10270</name>
</gene>
<evidence type="ECO:0000313" key="4">
    <source>
        <dbReference type="Proteomes" id="UP001348817"/>
    </source>
</evidence>
<dbReference type="FunFam" id="3.40.50.880:FF:000003">
    <property type="entry name" value="Anthranilate synthase component II"/>
    <property type="match status" value="1"/>
</dbReference>
<dbReference type="InterPro" id="IPR029062">
    <property type="entry name" value="Class_I_gatase-like"/>
</dbReference>
<dbReference type="SUPFAM" id="SSF52317">
    <property type="entry name" value="Class I glutamine amidotransferase-like"/>
    <property type="match status" value="1"/>
</dbReference>
<dbReference type="Gene3D" id="3.40.50.880">
    <property type="match status" value="1"/>
</dbReference>
<dbReference type="Pfam" id="PF00117">
    <property type="entry name" value="GATase"/>
    <property type="match status" value="1"/>
</dbReference>
<proteinExistence type="predicted"/>
<dbReference type="InterPro" id="IPR050472">
    <property type="entry name" value="Anth_synth/Amidotransfase"/>
</dbReference>
<dbReference type="PRINTS" id="PR00099">
    <property type="entry name" value="CPSGATASE"/>
</dbReference>
<protein>
    <submittedName>
        <fullName evidence="3">Glutamine amidotransferase</fullName>
    </submittedName>
</protein>
<dbReference type="PANTHER" id="PTHR43418">
    <property type="entry name" value="MULTIFUNCTIONAL TRYPTOPHAN BIOSYNTHESIS PROTEIN-RELATED"/>
    <property type="match status" value="1"/>
</dbReference>
<dbReference type="AlphaFoldDB" id="A0AAU9D8K7"/>
<keyword evidence="1 3" id="KW-0315">Glutamine amidotransferase</keyword>
<evidence type="ECO:0000313" key="3">
    <source>
        <dbReference type="EMBL" id="BDD08595.1"/>
    </source>
</evidence>
<dbReference type="PANTHER" id="PTHR43418:SF4">
    <property type="entry name" value="MULTIFUNCTIONAL TRYPTOPHAN BIOSYNTHESIS PROTEIN"/>
    <property type="match status" value="1"/>
</dbReference>
<dbReference type="PROSITE" id="PS51273">
    <property type="entry name" value="GATASE_TYPE_1"/>
    <property type="match status" value="1"/>
</dbReference>
<name>A0AAU9D8K7_9BACT</name>
<dbReference type="PRINTS" id="PR00096">
    <property type="entry name" value="GATASE"/>
</dbReference>
<dbReference type="InterPro" id="IPR017926">
    <property type="entry name" value="GATASE"/>
</dbReference>
<evidence type="ECO:0000256" key="1">
    <source>
        <dbReference type="ARBA" id="ARBA00022962"/>
    </source>
</evidence>
<dbReference type="PRINTS" id="PR00097">
    <property type="entry name" value="ANTSNTHASEII"/>
</dbReference>
<dbReference type="NCBIfam" id="TIGR00566">
    <property type="entry name" value="trpG_papA"/>
    <property type="match status" value="1"/>
</dbReference>
<dbReference type="EMBL" id="AP025314">
    <property type="protein sequence ID" value="BDD08595.1"/>
    <property type="molecule type" value="Genomic_DNA"/>
</dbReference>
<dbReference type="Proteomes" id="UP001348817">
    <property type="component" value="Chromosome"/>
</dbReference>
<evidence type="ECO:0000259" key="2">
    <source>
        <dbReference type="Pfam" id="PF00117"/>
    </source>
</evidence>
<dbReference type="GO" id="GO:0000162">
    <property type="term" value="P:L-tryptophan biosynthetic process"/>
    <property type="evidence" value="ECO:0007669"/>
    <property type="project" value="TreeGrafter"/>
</dbReference>
<reference evidence="3 4" key="1">
    <citation type="submission" date="2021-12" db="EMBL/GenBank/DDBJ databases">
        <title>Genome sequencing of bacteria with rrn-lacking chromosome and rrn-plasmid.</title>
        <authorList>
            <person name="Anda M."/>
            <person name="Iwasaki W."/>
        </authorList>
    </citation>
    <scope>NUCLEOTIDE SEQUENCE [LARGE SCALE GENOMIC DNA]</scope>
    <source>
        <strain evidence="3 4">DSM 100852</strain>
    </source>
</reference>
<dbReference type="InterPro" id="IPR006221">
    <property type="entry name" value="TrpG/PapA_dom"/>
</dbReference>
<keyword evidence="4" id="KW-1185">Reference proteome</keyword>
<dbReference type="CDD" id="cd01743">
    <property type="entry name" value="GATase1_Anthranilate_Synthase"/>
    <property type="match status" value="1"/>
</dbReference>
<sequence>MILVIDNYDSFTYNLVDYLEQSGARCKVLRNDCSLETMKGDYDGVVLSPGPGKPSDAGGLMEAVDYFHNRLPVLGICLGHQALGEYFGASVEKAIKPMHGKPSVIRHVGGPMFDGIPEKFEVIRYHSLVLKELPDSMTVTATTAEDEIMAVSHKSLPLNGLQFHPEAALTEHGLRLLSNWLSHYCKSR</sequence>
<dbReference type="GO" id="GO:0005829">
    <property type="term" value="C:cytosol"/>
    <property type="evidence" value="ECO:0007669"/>
    <property type="project" value="TreeGrafter"/>
</dbReference>
<feature type="domain" description="Glutamine amidotransferase" evidence="2">
    <location>
        <begin position="3"/>
        <end position="181"/>
    </location>
</feature>
<dbReference type="KEGG" id="fax:FUAX_10270"/>
<dbReference type="GO" id="GO:0004049">
    <property type="term" value="F:anthranilate synthase activity"/>
    <property type="evidence" value="ECO:0007669"/>
    <property type="project" value="TreeGrafter"/>
</dbReference>
<accession>A0AAU9D8K7</accession>